<dbReference type="EMBL" id="MDKE01000039">
    <property type="protein sequence ID" value="OIN07125.1"/>
    <property type="molecule type" value="Genomic_DNA"/>
</dbReference>
<dbReference type="AlphaFoldDB" id="A0A1J4QAV6"/>
<feature type="region of interest" description="Disordered" evidence="1">
    <location>
        <begin position="44"/>
        <end position="65"/>
    </location>
</feature>
<evidence type="ECO:0000313" key="2">
    <source>
        <dbReference type="EMBL" id="OIN07125.1"/>
    </source>
</evidence>
<comment type="caution">
    <text evidence="2">The sequence shown here is derived from an EMBL/GenBank/DDBJ whole genome shotgun (WGS) entry which is preliminary data.</text>
</comment>
<dbReference type="RefSeq" id="WP_071473500.1">
    <property type="nucleotide sequence ID" value="NZ_MDKE01000039.1"/>
</dbReference>
<dbReference type="PROSITE" id="PS51257">
    <property type="entry name" value="PROKAR_LIPOPROTEIN"/>
    <property type="match status" value="1"/>
</dbReference>
<name>A0A1J4QAV6_9GAMM</name>
<reference evidence="2 3" key="1">
    <citation type="submission" date="2016-07" db="EMBL/GenBank/DDBJ databases">
        <title>Draft Genome Sequence of Oceanisphaera psychrotolerans, isolated from coastal sediment samples.</title>
        <authorList>
            <person name="Zhuo S."/>
            <person name="Ruan Z."/>
        </authorList>
    </citation>
    <scope>NUCLEOTIDE SEQUENCE [LARGE SCALE GENOMIC DNA]</scope>
    <source>
        <strain evidence="2 3">LAM-WHM-ZC</strain>
    </source>
</reference>
<evidence type="ECO:0000256" key="1">
    <source>
        <dbReference type="SAM" id="MobiDB-lite"/>
    </source>
</evidence>
<gene>
    <name evidence="2" type="ORF">BFR47_16830</name>
</gene>
<dbReference type="OrthoDB" id="5904170at2"/>
<dbReference type="Proteomes" id="UP000243073">
    <property type="component" value="Unassembled WGS sequence"/>
</dbReference>
<keyword evidence="3" id="KW-1185">Reference proteome</keyword>
<sequence>MKNITRVFIVSALASFVLVGCGEGDGPKPATINCDNPNLTKEQREEGNCLWDMGEPTDRSKNKGF</sequence>
<accession>A0A1J4QAV6</accession>
<dbReference type="STRING" id="1414654.BFR47_16830"/>
<evidence type="ECO:0008006" key="4">
    <source>
        <dbReference type="Google" id="ProtNLM"/>
    </source>
</evidence>
<evidence type="ECO:0000313" key="3">
    <source>
        <dbReference type="Proteomes" id="UP000243073"/>
    </source>
</evidence>
<organism evidence="2 3">
    <name type="scientific">Oceanisphaera psychrotolerans</name>
    <dbReference type="NCBI Taxonomy" id="1414654"/>
    <lineage>
        <taxon>Bacteria</taxon>
        <taxon>Pseudomonadati</taxon>
        <taxon>Pseudomonadota</taxon>
        <taxon>Gammaproteobacteria</taxon>
        <taxon>Aeromonadales</taxon>
        <taxon>Aeromonadaceae</taxon>
        <taxon>Oceanisphaera</taxon>
    </lineage>
</organism>
<protein>
    <recommendedName>
        <fullName evidence="4">Entry exclusion lipoprotein TrbK</fullName>
    </recommendedName>
</protein>
<proteinExistence type="predicted"/>
<feature type="compositionally biased region" description="Basic and acidic residues" evidence="1">
    <location>
        <begin position="56"/>
        <end position="65"/>
    </location>
</feature>